<dbReference type="PROSITE" id="PS50109">
    <property type="entry name" value="HIS_KIN"/>
    <property type="match status" value="1"/>
</dbReference>
<keyword evidence="7 14" id="KW-0418">Kinase</keyword>
<dbReference type="SMART" id="SM00387">
    <property type="entry name" value="HATPase_c"/>
    <property type="match status" value="1"/>
</dbReference>
<keyword evidence="8" id="KW-0067">ATP-binding</keyword>
<dbReference type="Proteomes" id="UP000234271">
    <property type="component" value="Chromosome"/>
</dbReference>
<evidence type="ECO:0000256" key="2">
    <source>
        <dbReference type="ARBA" id="ARBA00004370"/>
    </source>
</evidence>
<keyword evidence="4" id="KW-0597">Phosphoprotein</keyword>
<dbReference type="InterPro" id="IPR004358">
    <property type="entry name" value="Sig_transdc_His_kin-like_C"/>
</dbReference>
<dbReference type="CDD" id="cd16922">
    <property type="entry name" value="HATPase_EvgS-ArcB-TorS-like"/>
    <property type="match status" value="1"/>
</dbReference>
<dbReference type="Gene3D" id="1.10.287.130">
    <property type="match status" value="1"/>
</dbReference>
<keyword evidence="5" id="KW-0808">Transferase</keyword>
<name>A0A2N9YGV0_9GAMM</name>
<organism evidence="14 15">
    <name type="scientific">Beggiatoa leptomitoformis</name>
    <dbReference type="NCBI Taxonomy" id="288004"/>
    <lineage>
        <taxon>Bacteria</taxon>
        <taxon>Pseudomonadati</taxon>
        <taxon>Pseudomonadota</taxon>
        <taxon>Gammaproteobacteria</taxon>
        <taxon>Thiotrichales</taxon>
        <taxon>Thiotrichaceae</taxon>
        <taxon>Beggiatoa</taxon>
    </lineage>
</organism>
<dbReference type="FunFam" id="3.30.565.10:FF:000010">
    <property type="entry name" value="Sensor histidine kinase RcsC"/>
    <property type="match status" value="1"/>
</dbReference>
<evidence type="ECO:0000256" key="8">
    <source>
        <dbReference type="ARBA" id="ARBA00022840"/>
    </source>
</evidence>
<evidence type="ECO:0000256" key="7">
    <source>
        <dbReference type="ARBA" id="ARBA00022777"/>
    </source>
</evidence>
<dbReference type="PANTHER" id="PTHR43047">
    <property type="entry name" value="TWO-COMPONENT HISTIDINE PROTEIN KINASE"/>
    <property type="match status" value="1"/>
</dbReference>
<dbReference type="InterPro" id="IPR005467">
    <property type="entry name" value="His_kinase_dom"/>
</dbReference>
<gene>
    <name evidence="14" type="ORF">BLE401_12550</name>
</gene>
<accession>A0A2N9YGV0</accession>
<dbReference type="SUPFAM" id="SSF55874">
    <property type="entry name" value="ATPase domain of HSP90 chaperone/DNA topoisomerase II/histidine kinase"/>
    <property type="match status" value="1"/>
</dbReference>
<dbReference type="PANTHER" id="PTHR43047:SF72">
    <property type="entry name" value="OSMOSENSING HISTIDINE PROTEIN KINASE SLN1"/>
    <property type="match status" value="1"/>
</dbReference>
<evidence type="ECO:0000256" key="1">
    <source>
        <dbReference type="ARBA" id="ARBA00000085"/>
    </source>
</evidence>
<dbReference type="Gene3D" id="3.30.565.10">
    <property type="entry name" value="Histidine kinase-like ATPase, C-terminal domain"/>
    <property type="match status" value="1"/>
</dbReference>
<dbReference type="PRINTS" id="PR00344">
    <property type="entry name" value="BCTRLSENSOR"/>
</dbReference>
<dbReference type="Pfam" id="PF02518">
    <property type="entry name" value="HATPase_c"/>
    <property type="match status" value="1"/>
</dbReference>
<dbReference type="AlphaFoldDB" id="A0A2N9YGV0"/>
<dbReference type="EC" id="2.7.13.3" evidence="3"/>
<comment type="catalytic activity">
    <reaction evidence="1">
        <text>ATP + protein L-histidine = ADP + protein N-phospho-L-histidine.</text>
        <dbReference type="EC" id="2.7.13.3"/>
    </reaction>
</comment>
<dbReference type="GO" id="GO:0005886">
    <property type="term" value="C:plasma membrane"/>
    <property type="evidence" value="ECO:0007669"/>
    <property type="project" value="TreeGrafter"/>
</dbReference>
<evidence type="ECO:0000256" key="4">
    <source>
        <dbReference type="ARBA" id="ARBA00022553"/>
    </source>
</evidence>
<keyword evidence="15" id="KW-1185">Reference proteome</keyword>
<dbReference type="FunFam" id="1.10.287.130:FF:000038">
    <property type="entry name" value="Sensory transduction histidine kinase"/>
    <property type="match status" value="1"/>
</dbReference>
<dbReference type="GO" id="GO:0009927">
    <property type="term" value="F:histidine phosphotransfer kinase activity"/>
    <property type="evidence" value="ECO:0007669"/>
    <property type="project" value="TreeGrafter"/>
</dbReference>
<proteinExistence type="predicted"/>
<evidence type="ECO:0000256" key="3">
    <source>
        <dbReference type="ARBA" id="ARBA00012438"/>
    </source>
</evidence>
<dbReference type="CDD" id="cd00082">
    <property type="entry name" value="HisKA"/>
    <property type="match status" value="1"/>
</dbReference>
<keyword evidence="10" id="KW-0472">Membrane</keyword>
<dbReference type="EMBL" id="CP018889">
    <property type="protein sequence ID" value="AUI69436.1"/>
    <property type="molecule type" value="Genomic_DNA"/>
</dbReference>
<evidence type="ECO:0000256" key="5">
    <source>
        <dbReference type="ARBA" id="ARBA00022679"/>
    </source>
</evidence>
<keyword evidence="11" id="KW-0131">Cell cycle</keyword>
<feature type="coiled-coil region" evidence="12">
    <location>
        <begin position="10"/>
        <end position="62"/>
    </location>
</feature>
<evidence type="ECO:0000313" key="15">
    <source>
        <dbReference type="Proteomes" id="UP000234271"/>
    </source>
</evidence>
<evidence type="ECO:0000259" key="13">
    <source>
        <dbReference type="PROSITE" id="PS50109"/>
    </source>
</evidence>
<feature type="domain" description="Histidine kinase" evidence="13">
    <location>
        <begin position="104"/>
        <end position="328"/>
    </location>
</feature>
<evidence type="ECO:0000256" key="11">
    <source>
        <dbReference type="ARBA" id="ARBA00023306"/>
    </source>
</evidence>
<comment type="subcellular location">
    <subcellularLocation>
        <location evidence="2">Membrane</location>
    </subcellularLocation>
</comment>
<reference evidence="15" key="1">
    <citation type="submission" date="2016-12" db="EMBL/GenBank/DDBJ databases">
        <title>Complete Genome Sequence of Beggiatoa leptomitiformis D-401.</title>
        <authorList>
            <person name="Fomenkov A."/>
            <person name="Vincze T."/>
            <person name="Grabovich M."/>
            <person name="Anton B.P."/>
            <person name="Dubinina G."/>
            <person name="Orlova M."/>
            <person name="Belousova E."/>
            <person name="Roberts R.J."/>
        </authorList>
    </citation>
    <scope>NUCLEOTIDE SEQUENCE [LARGE SCALE GENOMIC DNA]</scope>
    <source>
        <strain evidence="15">D-401</strain>
    </source>
</reference>
<dbReference type="InterPro" id="IPR003661">
    <property type="entry name" value="HisK_dim/P_dom"/>
</dbReference>
<dbReference type="SMART" id="SM00388">
    <property type="entry name" value="HisKA"/>
    <property type="match status" value="1"/>
</dbReference>
<dbReference type="InterPro" id="IPR036890">
    <property type="entry name" value="HATPase_C_sf"/>
</dbReference>
<dbReference type="InterPro" id="IPR003594">
    <property type="entry name" value="HATPase_dom"/>
</dbReference>
<evidence type="ECO:0000313" key="14">
    <source>
        <dbReference type="EMBL" id="AUI69436.1"/>
    </source>
</evidence>
<dbReference type="OrthoDB" id="9792854at2"/>
<keyword evidence="6" id="KW-0547">Nucleotide-binding</keyword>
<dbReference type="GO" id="GO:0000155">
    <property type="term" value="F:phosphorelay sensor kinase activity"/>
    <property type="evidence" value="ECO:0007669"/>
    <property type="project" value="InterPro"/>
</dbReference>
<evidence type="ECO:0000256" key="9">
    <source>
        <dbReference type="ARBA" id="ARBA00023012"/>
    </source>
</evidence>
<keyword evidence="9" id="KW-0902">Two-component regulatory system</keyword>
<sequence length="332" mass="37313">MLPDDTNVKMEQLYRQISDLEQEKADLELLLVTTTEHADAFERQLTKARDSLESEVDRRTQELAEKNIHLQREIYERTKIEAELRHSRDVAEQASRAKSSFLANMSHELRTPLNAIIGYSEMLQEDIADLGCEELLPDLQRIQGAGKHLLGLINDVLDITKIEAGKMDVHNESFNLTAVIQDVSETVLPIVQHKENLLVVEQHPNELGEIFADLTKVRQMLLNLLSNAAKFTEKGNITLSVTRALDNEGKEWVVFKVADQGIGMTTEQVDKLFQPFTQADSSTTRKYGGTGLGLAITKRFAEMMGGNVMVESTLNKGSIFTIRMPTHVIIAK</sequence>
<protein>
    <recommendedName>
        <fullName evidence="3">histidine kinase</fullName>
        <ecNumber evidence="3">2.7.13.3</ecNumber>
    </recommendedName>
</protein>
<evidence type="ECO:0000256" key="6">
    <source>
        <dbReference type="ARBA" id="ARBA00022741"/>
    </source>
</evidence>
<keyword evidence="12" id="KW-0175">Coiled coil</keyword>
<evidence type="ECO:0000256" key="12">
    <source>
        <dbReference type="SAM" id="Coils"/>
    </source>
</evidence>
<dbReference type="GO" id="GO:0005524">
    <property type="term" value="F:ATP binding"/>
    <property type="evidence" value="ECO:0007669"/>
    <property type="project" value="UniProtKB-KW"/>
</dbReference>
<dbReference type="Pfam" id="PF00512">
    <property type="entry name" value="HisKA"/>
    <property type="match status" value="1"/>
</dbReference>
<dbReference type="InterPro" id="IPR036097">
    <property type="entry name" value="HisK_dim/P_sf"/>
</dbReference>
<evidence type="ECO:0000256" key="10">
    <source>
        <dbReference type="ARBA" id="ARBA00023136"/>
    </source>
</evidence>
<dbReference type="SUPFAM" id="SSF47384">
    <property type="entry name" value="Homodimeric domain of signal transducing histidine kinase"/>
    <property type="match status" value="1"/>
</dbReference>